<evidence type="ECO:0000256" key="7">
    <source>
        <dbReference type="ARBA" id="ARBA00022840"/>
    </source>
</evidence>
<evidence type="ECO:0000256" key="8">
    <source>
        <dbReference type="ARBA" id="ARBA00037993"/>
    </source>
</evidence>
<dbReference type="GO" id="GO:0005524">
    <property type="term" value="F:ATP binding"/>
    <property type="evidence" value="ECO:0007669"/>
    <property type="project" value="UniProtKB-UniRule"/>
</dbReference>
<evidence type="ECO:0000256" key="11">
    <source>
        <dbReference type="HAMAP-Rule" id="MF_01633"/>
    </source>
</evidence>
<dbReference type="InterPro" id="IPR014729">
    <property type="entry name" value="Rossmann-like_a/b/a_fold"/>
</dbReference>
<evidence type="ECO:0000256" key="10">
    <source>
        <dbReference type="ARBA" id="ARBA00047890"/>
    </source>
</evidence>
<comment type="cofactor">
    <cofactor evidence="11">
        <name>Zn(2+)</name>
        <dbReference type="ChEBI" id="CHEBI:29105"/>
    </cofactor>
    <text evidence="11">Binds 1 zinc ion per subunit.</text>
</comment>
<keyword evidence="7 11" id="KW-0067">ATP-binding</keyword>
<keyword evidence="13" id="KW-1185">Reference proteome</keyword>
<evidence type="ECO:0000313" key="13">
    <source>
        <dbReference type="Proteomes" id="UP001336250"/>
    </source>
</evidence>
<evidence type="ECO:0000256" key="5">
    <source>
        <dbReference type="ARBA" id="ARBA00022785"/>
    </source>
</evidence>
<evidence type="ECO:0000256" key="2">
    <source>
        <dbReference type="ARBA" id="ARBA00022598"/>
    </source>
</evidence>
<accession>A0AAW9Q5H4</accession>
<organism evidence="12 13">
    <name type="scientific">Aquincola agrisoli</name>
    <dbReference type="NCBI Taxonomy" id="3119538"/>
    <lineage>
        <taxon>Bacteria</taxon>
        <taxon>Pseudomonadati</taxon>
        <taxon>Pseudomonadota</taxon>
        <taxon>Betaproteobacteria</taxon>
        <taxon>Burkholderiales</taxon>
        <taxon>Sphaerotilaceae</taxon>
        <taxon>Aquincola</taxon>
    </lineage>
</organism>
<evidence type="ECO:0000256" key="3">
    <source>
        <dbReference type="ARBA" id="ARBA00022723"/>
    </source>
</evidence>
<evidence type="ECO:0000313" key="12">
    <source>
        <dbReference type="EMBL" id="MEF7615056.1"/>
    </source>
</evidence>
<evidence type="ECO:0000256" key="6">
    <source>
        <dbReference type="ARBA" id="ARBA00022833"/>
    </source>
</evidence>
<dbReference type="PANTHER" id="PTHR42914">
    <property type="entry name" value="7-CYANO-7-DEAZAGUANINE SYNTHASE"/>
    <property type="match status" value="1"/>
</dbReference>
<feature type="binding site" evidence="11">
    <location>
        <position position="199"/>
    </location>
    <ligand>
        <name>Zn(2+)</name>
        <dbReference type="ChEBI" id="CHEBI:29105"/>
    </ligand>
</feature>
<proteinExistence type="inferred from homology"/>
<dbReference type="EC" id="6.3.4.20" evidence="9 11"/>
<sequence length="241" mass="26029">MHSKRSAIVLFSGGQDSTACLAWALDRFASVETVGFDYGQRHAVELDCRLRVLQALREGFPQWAARLGGDHVLDLRLLGQISDTALTDERAIAFAAGGLPNTFVPGRNLLFLTFAAALAYRRGASVLVGGMCETDYSGYPDCRDNTMKAMQVALSLGMDGPMTIETPLMFLTKAQTWALSAQLGGQALNDLIVEHTHTCYLGDRSRRHAWGYGCGTCPACELRARGHAEYLAGAAVQGGIR</sequence>
<dbReference type="GO" id="GO:0008270">
    <property type="term" value="F:zinc ion binding"/>
    <property type="evidence" value="ECO:0007669"/>
    <property type="project" value="UniProtKB-UniRule"/>
</dbReference>
<comment type="function">
    <text evidence="11">Catalyzes the ATP-dependent conversion of 7-carboxy-7-deazaguanine (CDG) to 7-cyano-7-deazaguanine (preQ(0)).</text>
</comment>
<keyword evidence="3 11" id="KW-0479">Metal-binding</keyword>
<keyword evidence="4 11" id="KW-0547">Nucleotide-binding</keyword>
<dbReference type="HAMAP" id="MF_01633">
    <property type="entry name" value="QueC"/>
    <property type="match status" value="1"/>
</dbReference>
<evidence type="ECO:0000256" key="1">
    <source>
        <dbReference type="ARBA" id="ARBA00005061"/>
    </source>
</evidence>
<evidence type="ECO:0000256" key="4">
    <source>
        <dbReference type="ARBA" id="ARBA00022741"/>
    </source>
</evidence>
<dbReference type="Pfam" id="PF06508">
    <property type="entry name" value="QueC"/>
    <property type="match status" value="1"/>
</dbReference>
<dbReference type="PANTHER" id="PTHR42914:SF1">
    <property type="entry name" value="7-CYANO-7-DEAZAGUANINE SYNTHASE"/>
    <property type="match status" value="1"/>
</dbReference>
<gene>
    <name evidence="11 12" type="primary">queC</name>
    <name evidence="12" type="ORF">V4F39_14140</name>
</gene>
<keyword evidence="6 11" id="KW-0862">Zinc</keyword>
<comment type="caution">
    <text evidence="12">The sequence shown here is derived from an EMBL/GenBank/DDBJ whole genome shotgun (WGS) entry which is preliminary data.</text>
</comment>
<dbReference type="SUPFAM" id="SSF52402">
    <property type="entry name" value="Adenine nucleotide alpha hydrolases-like"/>
    <property type="match status" value="1"/>
</dbReference>
<feature type="binding site" evidence="11">
    <location>
        <begin position="11"/>
        <end position="21"/>
    </location>
    <ligand>
        <name>ATP</name>
        <dbReference type="ChEBI" id="CHEBI:30616"/>
    </ligand>
</feature>
<dbReference type="GO" id="GO:0008616">
    <property type="term" value="P:tRNA queuosine(34) biosynthetic process"/>
    <property type="evidence" value="ECO:0007669"/>
    <property type="project" value="UniProtKB-UniRule"/>
</dbReference>
<evidence type="ECO:0000256" key="9">
    <source>
        <dbReference type="ARBA" id="ARBA00039149"/>
    </source>
</evidence>
<dbReference type="RefSeq" id="WP_332290157.1">
    <property type="nucleotide sequence ID" value="NZ_JAZIBG010000028.1"/>
</dbReference>
<reference evidence="12 13" key="1">
    <citation type="submission" date="2024-02" db="EMBL/GenBank/DDBJ databases">
        <title>Genome sequence of Aquincola sp. MAHUQ-54.</title>
        <authorList>
            <person name="Huq M.A."/>
        </authorList>
    </citation>
    <scope>NUCLEOTIDE SEQUENCE [LARGE SCALE GENOMIC DNA]</scope>
    <source>
        <strain evidence="12 13">MAHUQ-54</strain>
    </source>
</reference>
<dbReference type="Gene3D" id="3.40.50.620">
    <property type="entry name" value="HUPs"/>
    <property type="match status" value="1"/>
</dbReference>
<dbReference type="NCBIfam" id="TIGR00364">
    <property type="entry name" value="7-cyano-7-deazaguanine synthase QueC"/>
    <property type="match status" value="1"/>
</dbReference>
<comment type="catalytic activity">
    <reaction evidence="10 11">
        <text>7-carboxy-7-carbaguanine + NH4(+) + 2 ATP = 7-cyano-7-carbaguanine + 2 AMP + 2 diphosphate + 2 H(+)</text>
        <dbReference type="Rhea" id="RHEA:27982"/>
        <dbReference type="ChEBI" id="CHEBI:15378"/>
        <dbReference type="ChEBI" id="CHEBI:28938"/>
        <dbReference type="ChEBI" id="CHEBI:30616"/>
        <dbReference type="ChEBI" id="CHEBI:33019"/>
        <dbReference type="ChEBI" id="CHEBI:45075"/>
        <dbReference type="ChEBI" id="CHEBI:61036"/>
        <dbReference type="ChEBI" id="CHEBI:456215"/>
        <dbReference type="EC" id="6.3.4.20"/>
    </reaction>
</comment>
<comment type="pathway">
    <text evidence="1 11">Purine metabolism; 7-cyano-7-deazaguanine biosynthesis.</text>
</comment>
<feature type="binding site" evidence="11">
    <location>
        <position position="214"/>
    </location>
    <ligand>
        <name>Zn(2+)</name>
        <dbReference type="ChEBI" id="CHEBI:29105"/>
    </ligand>
</feature>
<name>A0AAW9Q5H4_9BURK</name>
<dbReference type="GO" id="GO:0016879">
    <property type="term" value="F:ligase activity, forming carbon-nitrogen bonds"/>
    <property type="evidence" value="ECO:0007669"/>
    <property type="project" value="UniProtKB-UniRule"/>
</dbReference>
<comment type="similarity">
    <text evidence="8 11">Belongs to the QueC family.</text>
</comment>
<dbReference type="PIRSF" id="PIRSF006293">
    <property type="entry name" value="ExsB"/>
    <property type="match status" value="1"/>
</dbReference>
<dbReference type="EMBL" id="JAZIBG010000028">
    <property type="protein sequence ID" value="MEF7615056.1"/>
    <property type="molecule type" value="Genomic_DNA"/>
</dbReference>
<dbReference type="InterPro" id="IPR018317">
    <property type="entry name" value="QueC"/>
</dbReference>
<keyword evidence="2 11" id="KW-0436">Ligase</keyword>
<dbReference type="Proteomes" id="UP001336250">
    <property type="component" value="Unassembled WGS sequence"/>
</dbReference>
<feature type="binding site" evidence="11">
    <location>
        <position position="217"/>
    </location>
    <ligand>
        <name>Zn(2+)</name>
        <dbReference type="ChEBI" id="CHEBI:29105"/>
    </ligand>
</feature>
<keyword evidence="5 11" id="KW-0671">Queuosine biosynthesis</keyword>
<protein>
    <recommendedName>
        <fullName evidence="9 11">7-cyano-7-deazaguanine synthase</fullName>
        <ecNumber evidence="9 11">6.3.4.20</ecNumber>
    </recommendedName>
    <alternativeName>
        <fullName evidence="11">7-cyano-7-carbaguanine synthase</fullName>
    </alternativeName>
    <alternativeName>
        <fullName evidence="11">PreQ(0) synthase</fullName>
    </alternativeName>
    <alternativeName>
        <fullName evidence="11">Queuosine biosynthesis protein QueC</fullName>
    </alternativeName>
</protein>
<dbReference type="AlphaFoldDB" id="A0AAW9Q5H4"/>
<dbReference type="CDD" id="cd01995">
    <property type="entry name" value="QueC-like"/>
    <property type="match status" value="1"/>
</dbReference>
<feature type="binding site" evidence="11">
    <location>
        <position position="220"/>
    </location>
    <ligand>
        <name>Zn(2+)</name>
        <dbReference type="ChEBI" id="CHEBI:29105"/>
    </ligand>
</feature>